<organism evidence="1 2">
    <name type="scientific">Mycena citricolor</name>
    <dbReference type="NCBI Taxonomy" id="2018698"/>
    <lineage>
        <taxon>Eukaryota</taxon>
        <taxon>Fungi</taxon>
        <taxon>Dikarya</taxon>
        <taxon>Basidiomycota</taxon>
        <taxon>Agaricomycotina</taxon>
        <taxon>Agaricomycetes</taxon>
        <taxon>Agaricomycetidae</taxon>
        <taxon>Agaricales</taxon>
        <taxon>Marasmiineae</taxon>
        <taxon>Mycenaceae</taxon>
        <taxon>Mycena</taxon>
    </lineage>
</organism>
<protein>
    <recommendedName>
        <fullName evidence="3">Alpha-type protein kinase domain-containing protein</fullName>
    </recommendedName>
</protein>
<accession>A0AAD2K4K0</accession>
<evidence type="ECO:0000313" key="1">
    <source>
        <dbReference type="EMBL" id="CAK5278830.1"/>
    </source>
</evidence>
<dbReference type="EMBL" id="CAVNYO010000429">
    <property type="protein sequence ID" value="CAK5278830.1"/>
    <property type="molecule type" value="Genomic_DNA"/>
</dbReference>
<keyword evidence="2" id="KW-1185">Reference proteome</keyword>
<gene>
    <name evidence="1" type="ORF">MYCIT1_LOCUS28450</name>
</gene>
<comment type="caution">
    <text evidence="1">The sequence shown here is derived from an EMBL/GenBank/DDBJ whole genome shotgun (WGS) entry which is preliminary data.</text>
</comment>
<sequence>MIECSTGKFIKFINNNSALPVASLDPELHPITVFLCFTQHVQYEHTGKLVFLSDLQGHRHVPCVTISLI</sequence>
<dbReference type="Gene3D" id="3.20.200.10">
    <property type="entry name" value="MHCK/EF2 kinase"/>
    <property type="match status" value="1"/>
</dbReference>
<proteinExistence type="predicted"/>
<dbReference type="Proteomes" id="UP001295794">
    <property type="component" value="Unassembled WGS sequence"/>
</dbReference>
<evidence type="ECO:0008006" key="3">
    <source>
        <dbReference type="Google" id="ProtNLM"/>
    </source>
</evidence>
<reference evidence="1" key="1">
    <citation type="submission" date="2023-11" db="EMBL/GenBank/DDBJ databases">
        <authorList>
            <person name="De Vega J J."/>
            <person name="De Vega J J."/>
        </authorList>
    </citation>
    <scope>NUCLEOTIDE SEQUENCE</scope>
</reference>
<name>A0AAD2K4K0_9AGAR</name>
<dbReference type="AlphaFoldDB" id="A0AAD2K4K0"/>
<evidence type="ECO:0000313" key="2">
    <source>
        <dbReference type="Proteomes" id="UP001295794"/>
    </source>
</evidence>